<comment type="caution">
    <text evidence="1">The sequence shown here is derived from an EMBL/GenBank/DDBJ whole genome shotgun (WGS) entry which is preliminary data.</text>
</comment>
<accession>A0A7Z7YRK0</accession>
<dbReference type="Proteomes" id="UP000292187">
    <property type="component" value="Unassembled WGS sequence"/>
</dbReference>
<evidence type="ECO:0000313" key="1">
    <source>
        <dbReference type="EMBL" id="TBR56354.1"/>
    </source>
</evidence>
<sequence>MLVRCPSCIIRQGELLEKDPQSIDPGEYLQSAWQGYGPLAATCRIGWWIMRHSGSRGLPFSVLLHFQRSNLADSGSRIQYYSLRFFDEE</sequence>
<organism evidence="1 2">
    <name type="scientific">Escherichia albertii</name>
    <dbReference type="NCBI Taxonomy" id="208962"/>
    <lineage>
        <taxon>Bacteria</taxon>
        <taxon>Pseudomonadati</taxon>
        <taxon>Pseudomonadota</taxon>
        <taxon>Gammaproteobacteria</taxon>
        <taxon>Enterobacterales</taxon>
        <taxon>Enterobacteriaceae</taxon>
        <taxon>Escherichia</taxon>
    </lineage>
</organism>
<gene>
    <name evidence="1" type="ORF">EYS06_00860</name>
</gene>
<protein>
    <submittedName>
        <fullName evidence="1">Uncharacterized protein</fullName>
    </submittedName>
</protein>
<name>A0A7Z7YRK0_ESCAL</name>
<reference evidence="1 2" key="1">
    <citation type="submission" date="2019-02" db="EMBL/GenBank/DDBJ databases">
        <title>Draft genome sequence of Escherichia albertii strain Mex-12/320a, isolated from an infant with diarrhea, harboring virulence genes associated with diarrheagenic strains of enteropathogenic E. coli.</title>
        <authorList>
            <person name="Maldonado-Puga S."/>
            <person name="Meza-Segura M."/>
            <person name="Zaidi M.B."/>
            <person name="Estrada-Garcia T."/>
        </authorList>
    </citation>
    <scope>NUCLEOTIDE SEQUENCE [LARGE SCALE GENOMIC DNA]</scope>
    <source>
        <strain evidence="1 2">Mex-12/320a</strain>
    </source>
</reference>
<dbReference type="EMBL" id="SIZV01000001">
    <property type="protein sequence ID" value="TBR56354.1"/>
    <property type="molecule type" value="Genomic_DNA"/>
</dbReference>
<dbReference type="AlphaFoldDB" id="A0A7Z7YRK0"/>
<evidence type="ECO:0000313" key="2">
    <source>
        <dbReference type="Proteomes" id="UP000292187"/>
    </source>
</evidence>
<proteinExistence type="predicted"/>